<accession>A0AAD7SYG8</accession>
<sequence>MTKLSSALFASDEFSHLLAEFLVLTKPTFSSSVTKHGVEHHIPTTGPPVYAGDRRLDLGKLAIAKAEFDMMERLGIIRRSKSPWAHRAEARWQSAPQ</sequence>
<dbReference type="SUPFAM" id="SSF56672">
    <property type="entry name" value="DNA/RNA polymerases"/>
    <property type="match status" value="1"/>
</dbReference>
<keyword evidence="2" id="KW-1185">Reference proteome</keyword>
<dbReference type="Gene3D" id="3.10.10.10">
    <property type="entry name" value="HIV Type 1 Reverse Transcriptase, subunit A, domain 1"/>
    <property type="match status" value="1"/>
</dbReference>
<dbReference type="AlphaFoldDB" id="A0AAD7SYG8"/>
<dbReference type="EMBL" id="JAINUG010000024">
    <property type="protein sequence ID" value="KAJ8411008.1"/>
    <property type="molecule type" value="Genomic_DNA"/>
</dbReference>
<dbReference type="Proteomes" id="UP001221898">
    <property type="component" value="Unassembled WGS sequence"/>
</dbReference>
<reference evidence="1" key="1">
    <citation type="journal article" date="2023" name="Science">
        <title>Genome structures resolve the early diversification of teleost fishes.</title>
        <authorList>
            <person name="Parey E."/>
            <person name="Louis A."/>
            <person name="Montfort J."/>
            <person name="Bouchez O."/>
            <person name="Roques C."/>
            <person name="Iampietro C."/>
            <person name="Lluch J."/>
            <person name="Castinel A."/>
            <person name="Donnadieu C."/>
            <person name="Desvignes T."/>
            <person name="Floi Bucao C."/>
            <person name="Jouanno E."/>
            <person name="Wen M."/>
            <person name="Mejri S."/>
            <person name="Dirks R."/>
            <person name="Jansen H."/>
            <person name="Henkel C."/>
            <person name="Chen W.J."/>
            <person name="Zahm M."/>
            <person name="Cabau C."/>
            <person name="Klopp C."/>
            <person name="Thompson A.W."/>
            <person name="Robinson-Rechavi M."/>
            <person name="Braasch I."/>
            <person name="Lecointre G."/>
            <person name="Bobe J."/>
            <person name="Postlethwait J.H."/>
            <person name="Berthelot C."/>
            <person name="Roest Crollius H."/>
            <person name="Guiguen Y."/>
        </authorList>
    </citation>
    <scope>NUCLEOTIDE SEQUENCE</scope>
    <source>
        <strain evidence="1">NC1722</strain>
    </source>
</reference>
<organism evidence="1 2">
    <name type="scientific">Aldrovandia affinis</name>
    <dbReference type="NCBI Taxonomy" id="143900"/>
    <lineage>
        <taxon>Eukaryota</taxon>
        <taxon>Metazoa</taxon>
        <taxon>Chordata</taxon>
        <taxon>Craniata</taxon>
        <taxon>Vertebrata</taxon>
        <taxon>Euteleostomi</taxon>
        <taxon>Actinopterygii</taxon>
        <taxon>Neopterygii</taxon>
        <taxon>Teleostei</taxon>
        <taxon>Notacanthiformes</taxon>
        <taxon>Halosauridae</taxon>
        <taxon>Aldrovandia</taxon>
    </lineage>
</organism>
<evidence type="ECO:0000313" key="1">
    <source>
        <dbReference type="EMBL" id="KAJ8411008.1"/>
    </source>
</evidence>
<evidence type="ECO:0000313" key="2">
    <source>
        <dbReference type="Proteomes" id="UP001221898"/>
    </source>
</evidence>
<name>A0AAD7SYG8_9TELE</name>
<protein>
    <submittedName>
        <fullName evidence="1">Uncharacterized protein</fullName>
    </submittedName>
</protein>
<proteinExistence type="predicted"/>
<comment type="caution">
    <text evidence="1">The sequence shown here is derived from an EMBL/GenBank/DDBJ whole genome shotgun (WGS) entry which is preliminary data.</text>
</comment>
<gene>
    <name evidence="1" type="ORF">AAFF_G00180430</name>
</gene>
<dbReference type="InterPro" id="IPR043502">
    <property type="entry name" value="DNA/RNA_pol_sf"/>
</dbReference>